<dbReference type="EMBL" id="LCIH01000008">
    <property type="protein sequence ID" value="KKT51781.1"/>
    <property type="molecule type" value="Genomic_DNA"/>
</dbReference>
<evidence type="ECO:0000313" key="2">
    <source>
        <dbReference type="Proteomes" id="UP000034006"/>
    </source>
</evidence>
<dbReference type="Proteomes" id="UP000034006">
    <property type="component" value="Unassembled WGS sequence"/>
</dbReference>
<sequence>MATTWLNILLDFFAPVPRQKTLIVTDVGIPIWLFNQREFQVCTPFLTTSDTFGHNRQFGIGHLVHGDNNIRVNRPRLGQVLYFWTLNWYGIVSPRQTIRQIYFDRLDISPAYLANILHQIEVAEQKIQASSLHILTECGNERHSFNRLLGLILSSVILLRRDEWTIPKPQSKIIAEQASSREYSSIGLDGLYRAGFIKDNDRGEITVLEPLIVMFMNAIHKAKPMSTRFNQAGILEFYPSGHLKETK</sequence>
<reference evidence="1 2" key="1">
    <citation type="journal article" date="2015" name="Nature">
        <title>rRNA introns, odd ribosomes, and small enigmatic genomes across a large radiation of phyla.</title>
        <authorList>
            <person name="Brown C.T."/>
            <person name="Hug L.A."/>
            <person name="Thomas B.C."/>
            <person name="Sharon I."/>
            <person name="Castelle C.J."/>
            <person name="Singh A."/>
            <person name="Wilkins M.J."/>
            <person name="Williams K.H."/>
            <person name="Banfield J.F."/>
        </authorList>
    </citation>
    <scope>NUCLEOTIDE SEQUENCE [LARGE SCALE GENOMIC DNA]</scope>
</reference>
<protein>
    <submittedName>
        <fullName evidence="1">Uncharacterized protein</fullName>
    </submittedName>
</protein>
<proteinExistence type="predicted"/>
<dbReference type="AlphaFoldDB" id="A0A0G1HXD2"/>
<name>A0A0G1HXD2_9BACT</name>
<comment type="caution">
    <text evidence="1">The sequence shown here is derived from an EMBL/GenBank/DDBJ whole genome shotgun (WGS) entry which is preliminary data.</text>
</comment>
<evidence type="ECO:0000313" key="1">
    <source>
        <dbReference type="EMBL" id="KKT51781.1"/>
    </source>
</evidence>
<gene>
    <name evidence="1" type="ORF">UW44_C0008G0103</name>
</gene>
<organism evidence="1 2">
    <name type="scientific">Candidatus Collierbacteria bacterium GW2011_GWB2_44_22</name>
    <dbReference type="NCBI Taxonomy" id="1618387"/>
    <lineage>
        <taxon>Bacteria</taxon>
        <taxon>Candidatus Collieribacteriota</taxon>
    </lineage>
</organism>
<dbReference type="STRING" id="1618387.UW44_C0008G0103"/>
<accession>A0A0G1HXD2</accession>